<reference evidence="1 2" key="1">
    <citation type="journal article" date="2018" name="Sci. Rep.">
        <title>Genomic signatures of local adaptation to the degree of environmental predictability in rotifers.</title>
        <authorList>
            <person name="Franch-Gras L."/>
            <person name="Hahn C."/>
            <person name="Garcia-Roger E.M."/>
            <person name="Carmona M.J."/>
            <person name="Serra M."/>
            <person name="Gomez A."/>
        </authorList>
    </citation>
    <scope>NUCLEOTIDE SEQUENCE [LARGE SCALE GENOMIC DNA]</scope>
    <source>
        <strain evidence="1">HYR1</strain>
    </source>
</reference>
<gene>
    <name evidence="1" type="ORF">BpHYR1_024396</name>
</gene>
<organism evidence="1 2">
    <name type="scientific">Brachionus plicatilis</name>
    <name type="common">Marine rotifer</name>
    <name type="synonym">Brachionus muelleri</name>
    <dbReference type="NCBI Taxonomy" id="10195"/>
    <lineage>
        <taxon>Eukaryota</taxon>
        <taxon>Metazoa</taxon>
        <taxon>Spiralia</taxon>
        <taxon>Gnathifera</taxon>
        <taxon>Rotifera</taxon>
        <taxon>Eurotatoria</taxon>
        <taxon>Monogononta</taxon>
        <taxon>Pseudotrocha</taxon>
        <taxon>Ploima</taxon>
        <taxon>Brachionidae</taxon>
        <taxon>Brachionus</taxon>
    </lineage>
</organism>
<keyword evidence="2" id="KW-1185">Reference proteome</keyword>
<sequence length="62" mass="7508">MQLKSYKLDDYVTDCLLHMTLRNGHFFNPKNMLLNLKLKRYEAKLFELELGLFFQLDIQNLK</sequence>
<dbReference type="EMBL" id="REGN01005258">
    <property type="protein sequence ID" value="RNA14107.1"/>
    <property type="molecule type" value="Genomic_DNA"/>
</dbReference>
<comment type="caution">
    <text evidence="1">The sequence shown here is derived from an EMBL/GenBank/DDBJ whole genome shotgun (WGS) entry which is preliminary data.</text>
</comment>
<dbReference type="Proteomes" id="UP000276133">
    <property type="component" value="Unassembled WGS sequence"/>
</dbReference>
<evidence type="ECO:0000313" key="2">
    <source>
        <dbReference type="Proteomes" id="UP000276133"/>
    </source>
</evidence>
<dbReference type="AlphaFoldDB" id="A0A3M7QRM7"/>
<evidence type="ECO:0000313" key="1">
    <source>
        <dbReference type="EMBL" id="RNA14107.1"/>
    </source>
</evidence>
<proteinExistence type="predicted"/>
<name>A0A3M7QRM7_BRAPC</name>
<accession>A0A3M7QRM7</accession>
<protein>
    <submittedName>
        <fullName evidence="1">Uncharacterized protein</fullName>
    </submittedName>
</protein>